<comment type="caution">
    <text evidence="3">The sequence shown here is derived from an EMBL/GenBank/DDBJ whole genome shotgun (WGS) entry which is preliminary data.</text>
</comment>
<evidence type="ECO:0000256" key="2">
    <source>
        <dbReference type="SAM" id="Phobius"/>
    </source>
</evidence>
<feature type="transmembrane region" description="Helical" evidence="2">
    <location>
        <begin position="142"/>
        <end position="164"/>
    </location>
</feature>
<gene>
    <name evidence="3" type="ORF">AC578_5621</name>
</gene>
<sequence>MSHISMDAAGERDPFLFRSRKPEKEPSETGSNSNRAKVTSISDLQKPSMSTSKSSINLREPHIVRPQSSEIAEHYSGAAAGRRNWAINDEEKPLRPGAFYLLMGMRPQLELFAISDPLDQPAGLYHDIKAGQRRAAMWFRRLDQLIIVALLTQVLLTSTILFLIGLECHFQKIFLVFSYFNMILAVVVAYAKCSEILSRTQKVSFPMLLTPSA</sequence>
<reference evidence="3 4" key="1">
    <citation type="submission" date="2015-07" db="EMBL/GenBank/DDBJ databases">
        <title>Comparative genomics of the Sigatoka disease complex on banana suggests a link between parallel evolutionary changes in Pseudocercospora fijiensis and Pseudocercospora eumusae and increased virulence on the banana host.</title>
        <authorList>
            <person name="Chang T.-C."/>
            <person name="Salvucci A."/>
            <person name="Crous P.W."/>
            <person name="Stergiopoulos I."/>
        </authorList>
    </citation>
    <scope>NUCLEOTIDE SEQUENCE [LARGE SCALE GENOMIC DNA]</scope>
    <source>
        <strain evidence="3 4">CBS 114824</strain>
    </source>
</reference>
<evidence type="ECO:0000313" key="4">
    <source>
        <dbReference type="Proteomes" id="UP000070133"/>
    </source>
</evidence>
<keyword evidence="2" id="KW-0812">Transmembrane</keyword>
<accession>A0A139HT35</accession>
<dbReference type="AlphaFoldDB" id="A0A139HT35"/>
<dbReference type="Proteomes" id="UP000070133">
    <property type="component" value="Unassembled WGS sequence"/>
</dbReference>
<dbReference type="EMBL" id="LFZN01000011">
    <property type="protein sequence ID" value="KXT05620.1"/>
    <property type="molecule type" value="Genomic_DNA"/>
</dbReference>
<keyword evidence="2" id="KW-0472">Membrane</keyword>
<keyword evidence="2" id="KW-1133">Transmembrane helix</keyword>
<keyword evidence="4" id="KW-1185">Reference proteome</keyword>
<evidence type="ECO:0000313" key="3">
    <source>
        <dbReference type="EMBL" id="KXT05620.1"/>
    </source>
</evidence>
<name>A0A139HT35_9PEZI</name>
<feature type="compositionally biased region" description="Basic and acidic residues" evidence="1">
    <location>
        <begin position="9"/>
        <end position="27"/>
    </location>
</feature>
<dbReference type="OrthoDB" id="4472872at2759"/>
<feature type="region of interest" description="Disordered" evidence="1">
    <location>
        <begin position="1"/>
        <end position="55"/>
    </location>
</feature>
<proteinExistence type="predicted"/>
<feature type="compositionally biased region" description="Polar residues" evidence="1">
    <location>
        <begin position="28"/>
        <end position="55"/>
    </location>
</feature>
<evidence type="ECO:0000256" key="1">
    <source>
        <dbReference type="SAM" id="MobiDB-lite"/>
    </source>
</evidence>
<feature type="transmembrane region" description="Helical" evidence="2">
    <location>
        <begin position="170"/>
        <end position="191"/>
    </location>
</feature>
<protein>
    <submittedName>
        <fullName evidence="3">Uncharacterized protein</fullName>
    </submittedName>
</protein>
<organism evidence="3 4">
    <name type="scientific">Pseudocercospora eumusae</name>
    <dbReference type="NCBI Taxonomy" id="321146"/>
    <lineage>
        <taxon>Eukaryota</taxon>
        <taxon>Fungi</taxon>
        <taxon>Dikarya</taxon>
        <taxon>Ascomycota</taxon>
        <taxon>Pezizomycotina</taxon>
        <taxon>Dothideomycetes</taxon>
        <taxon>Dothideomycetidae</taxon>
        <taxon>Mycosphaerellales</taxon>
        <taxon>Mycosphaerellaceae</taxon>
        <taxon>Pseudocercospora</taxon>
    </lineage>
</organism>